<evidence type="ECO:0000313" key="3">
    <source>
        <dbReference type="Proteomes" id="UP001460270"/>
    </source>
</evidence>
<accession>A0AAW0PSM0</accession>
<proteinExistence type="predicted"/>
<name>A0AAW0PSM0_9GOBI</name>
<feature type="region of interest" description="Disordered" evidence="1">
    <location>
        <begin position="1"/>
        <end position="26"/>
    </location>
</feature>
<sequence>MSGAAHRCQQNQLHSAESSAESAESQHGILAANHHNSEPHLSHITESHASGLAALEPEVRISELSAASQLQLSPHLSPRLSRISARISAALSASHPHLPISAASQPAFSAASQPASQPHLSISSRISAASQPDLRRHLSRICAAFSPSAESQPHLSRIQPVIRSISGRMLAHLSVSQAASPAHNSHTSAANFSRSSSI</sequence>
<dbReference type="Proteomes" id="UP001460270">
    <property type="component" value="Unassembled WGS sequence"/>
</dbReference>
<comment type="caution">
    <text evidence="2">The sequence shown here is derived from an EMBL/GenBank/DDBJ whole genome shotgun (WGS) entry which is preliminary data.</text>
</comment>
<keyword evidence="3" id="KW-1185">Reference proteome</keyword>
<evidence type="ECO:0000256" key="1">
    <source>
        <dbReference type="SAM" id="MobiDB-lite"/>
    </source>
</evidence>
<evidence type="ECO:0000313" key="2">
    <source>
        <dbReference type="EMBL" id="KAK7929049.1"/>
    </source>
</evidence>
<dbReference type="AlphaFoldDB" id="A0AAW0PSM0"/>
<feature type="compositionally biased region" description="Low complexity" evidence="1">
    <location>
        <begin position="15"/>
        <end position="25"/>
    </location>
</feature>
<feature type="region of interest" description="Disordered" evidence="1">
    <location>
        <begin position="177"/>
        <end position="198"/>
    </location>
</feature>
<reference evidence="3" key="1">
    <citation type="submission" date="2024-04" db="EMBL/GenBank/DDBJ databases">
        <title>Salinicola lusitanus LLJ914,a marine bacterium isolated from the Okinawa Trough.</title>
        <authorList>
            <person name="Li J."/>
        </authorList>
    </citation>
    <scope>NUCLEOTIDE SEQUENCE [LARGE SCALE GENOMIC DNA]</scope>
</reference>
<dbReference type="EMBL" id="JBBPFD010000004">
    <property type="protein sequence ID" value="KAK7929049.1"/>
    <property type="molecule type" value="Genomic_DNA"/>
</dbReference>
<gene>
    <name evidence="2" type="ORF">WMY93_005444</name>
</gene>
<organism evidence="2 3">
    <name type="scientific">Mugilogobius chulae</name>
    <name type="common">yellowstripe goby</name>
    <dbReference type="NCBI Taxonomy" id="88201"/>
    <lineage>
        <taxon>Eukaryota</taxon>
        <taxon>Metazoa</taxon>
        <taxon>Chordata</taxon>
        <taxon>Craniata</taxon>
        <taxon>Vertebrata</taxon>
        <taxon>Euteleostomi</taxon>
        <taxon>Actinopterygii</taxon>
        <taxon>Neopterygii</taxon>
        <taxon>Teleostei</taxon>
        <taxon>Neoteleostei</taxon>
        <taxon>Acanthomorphata</taxon>
        <taxon>Gobiaria</taxon>
        <taxon>Gobiiformes</taxon>
        <taxon>Gobioidei</taxon>
        <taxon>Gobiidae</taxon>
        <taxon>Gobionellinae</taxon>
        <taxon>Mugilogobius</taxon>
    </lineage>
</organism>
<protein>
    <submittedName>
        <fullName evidence="2">Uncharacterized protein</fullName>
    </submittedName>
</protein>